<protein>
    <recommendedName>
        <fullName evidence="6">Exosome complex protein</fullName>
    </recommendedName>
</protein>
<evidence type="ECO:0000313" key="9">
    <source>
        <dbReference type="Proteomes" id="UP000800092"/>
    </source>
</evidence>
<evidence type="ECO:0000256" key="7">
    <source>
        <dbReference type="SAM" id="MobiDB-lite"/>
    </source>
</evidence>
<keyword evidence="3 6" id="KW-0698">rRNA processing</keyword>
<organism evidence="8 9">
    <name type="scientific">Viridothelium virens</name>
    <name type="common">Speckled blister lichen</name>
    <name type="synonym">Trypethelium virens</name>
    <dbReference type="NCBI Taxonomy" id="1048519"/>
    <lineage>
        <taxon>Eukaryota</taxon>
        <taxon>Fungi</taxon>
        <taxon>Dikarya</taxon>
        <taxon>Ascomycota</taxon>
        <taxon>Pezizomycotina</taxon>
        <taxon>Dothideomycetes</taxon>
        <taxon>Dothideomycetes incertae sedis</taxon>
        <taxon>Trypetheliales</taxon>
        <taxon>Trypetheliaceae</taxon>
        <taxon>Viridothelium</taxon>
    </lineage>
</organism>
<dbReference type="GO" id="GO:0005730">
    <property type="term" value="C:nucleolus"/>
    <property type="evidence" value="ECO:0007669"/>
    <property type="project" value="TreeGrafter"/>
</dbReference>
<keyword evidence="4 6" id="KW-0694">RNA-binding</keyword>
<gene>
    <name evidence="8" type="ORF">EV356DRAFT_494597</name>
</gene>
<sequence>MAQLNAVQSARDSLDATDIGSLLDGLEGNIDKLEAALDPVVSQALSETTNKMPVLDKAKFYIFVTYAIESILFSYLRLKGTNAKEHPVFSELARVKQYFQKVYKVENPDPPETSKPKLTVDKDAARRFVTAGVRQARYEESPEDAEIKRKWNKRAAQEEKADRAERREQKKRRLTVEKWMKNVPGSDVGPPSAS</sequence>
<evidence type="ECO:0000256" key="5">
    <source>
        <dbReference type="ARBA" id="ARBA00023242"/>
    </source>
</evidence>
<name>A0A6A6GT73_VIRVR</name>
<evidence type="ECO:0000256" key="2">
    <source>
        <dbReference type="ARBA" id="ARBA00009154"/>
    </source>
</evidence>
<dbReference type="AlphaFoldDB" id="A0A6A6GT73"/>
<evidence type="ECO:0000256" key="4">
    <source>
        <dbReference type="ARBA" id="ARBA00022884"/>
    </source>
</evidence>
<feature type="compositionally biased region" description="Basic and acidic residues" evidence="7">
    <location>
        <begin position="139"/>
        <end position="180"/>
    </location>
</feature>
<comment type="subcellular location">
    <subcellularLocation>
        <location evidence="1 6">Nucleus</location>
    </subcellularLocation>
</comment>
<feature type="region of interest" description="Disordered" evidence="7">
    <location>
        <begin position="139"/>
        <end position="194"/>
    </location>
</feature>
<dbReference type="InterPro" id="IPR011082">
    <property type="entry name" value="Exosome-assoc_fac/DNA_repair"/>
</dbReference>
<dbReference type="PANTHER" id="PTHR15341:SF3">
    <property type="entry name" value="NUCLEAR NUCLEIC ACID-BINDING PROTEIN C1D"/>
    <property type="match status" value="1"/>
</dbReference>
<dbReference type="Pfam" id="PF04000">
    <property type="entry name" value="Sas10_Utp3"/>
    <property type="match status" value="1"/>
</dbReference>
<evidence type="ECO:0000256" key="6">
    <source>
        <dbReference type="RuleBase" id="RU368003"/>
    </source>
</evidence>
<comment type="function">
    <text evidence="6">Required for exosome-dependent processing of pre-rRNA and small nucleolar RNA (snRNA) precursors. Involved in processing of 35S pre-rRNA at the A0, A1 and A2 sites.</text>
</comment>
<keyword evidence="5 6" id="KW-0539">Nucleus</keyword>
<keyword evidence="9" id="KW-1185">Reference proteome</keyword>
<dbReference type="Proteomes" id="UP000800092">
    <property type="component" value="Unassembled WGS sequence"/>
</dbReference>
<dbReference type="GO" id="GO:0010468">
    <property type="term" value="P:regulation of gene expression"/>
    <property type="evidence" value="ECO:0007669"/>
    <property type="project" value="TreeGrafter"/>
</dbReference>
<accession>A0A6A6GT73</accession>
<comment type="similarity">
    <text evidence="2 6">Belongs to the C1D family.</text>
</comment>
<dbReference type="InterPro" id="IPR007146">
    <property type="entry name" value="Sas10/Utp3/C1D"/>
</dbReference>
<reference evidence="8" key="1">
    <citation type="journal article" date="2020" name="Stud. Mycol.">
        <title>101 Dothideomycetes genomes: a test case for predicting lifestyles and emergence of pathogens.</title>
        <authorList>
            <person name="Haridas S."/>
            <person name="Albert R."/>
            <person name="Binder M."/>
            <person name="Bloem J."/>
            <person name="Labutti K."/>
            <person name="Salamov A."/>
            <person name="Andreopoulos B."/>
            <person name="Baker S."/>
            <person name="Barry K."/>
            <person name="Bills G."/>
            <person name="Bluhm B."/>
            <person name="Cannon C."/>
            <person name="Castanera R."/>
            <person name="Culley D."/>
            <person name="Daum C."/>
            <person name="Ezra D."/>
            <person name="Gonzalez J."/>
            <person name="Henrissat B."/>
            <person name="Kuo A."/>
            <person name="Liang C."/>
            <person name="Lipzen A."/>
            <person name="Lutzoni F."/>
            <person name="Magnuson J."/>
            <person name="Mondo S."/>
            <person name="Nolan M."/>
            <person name="Ohm R."/>
            <person name="Pangilinan J."/>
            <person name="Park H.-J."/>
            <person name="Ramirez L."/>
            <person name="Alfaro M."/>
            <person name="Sun H."/>
            <person name="Tritt A."/>
            <person name="Yoshinaga Y."/>
            <person name="Zwiers L.-H."/>
            <person name="Turgeon B."/>
            <person name="Goodwin S."/>
            <person name="Spatafora J."/>
            <person name="Crous P."/>
            <person name="Grigoriev I."/>
        </authorList>
    </citation>
    <scope>NUCLEOTIDE SEQUENCE</scope>
    <source>
        <strain evidence="8">Tuck. ex Michener</strain>
    </source>
</reference>
<dbReference type="PANTHER" id="PTHR15341">
    <property type="entry name" value="SUN-COR STEROID HORMONE RECEPTOR CO-REPRESSOR"/>
    <property type="match status" value="1"/>
</dbReference>
<evidence type="ECO:0000313" key="8">
    <source>
        <dbReference type="EMBL" id="KAF2228982.1"/>
    </source>
</evidence>
<dbReference type="EMBL" id="ML991881">
    <property type="protein sequence ID" value="KAF2228982.1"/>
    <property type="molecule type" value="Genomic_DNA"/>
</dbReference>
<dbReference type="GO" id="GO:0003723">
    <property type="term" value="F:RNA binding"/>
    <property type="evidence" value="ECO:0007669"/>
    <property type="project" value="UniProtKB-UniRule"/>
</dbReference>
<evidence type="ECO:0000256" key="1">
    <source>
        <dbReference type="ARBA" id="ARBA00004123"/>
    </source>
</evidence>
<dbReference type="GO" id="GO:0000178">
    <property type="term" value="C:exosome (RNase complex)"/>
    <property type="evidence" value="ECO:0007669"/>
    <property type="project" value="TreeGrafter"/>
</dbReference>
<dbReference type="GO" id="GO:0003677">
    <property type="term" value="F:DNA binding"/>
    <property type="evidence" value="ECO:0007669"/>
    <property type="project" value="TreeGrafter"/>
</dbReference>
<proteinExistence type="inferred from homology"/>
<evidence type="ECO:0000256" key="3">
    <source>
        <dbReference type="ARBA" id="ARBA00022552"/>
    </source>
</evidence>
<dbReference type="GO" id="GO:0000460">
    <property type="term" value="P:maturation of 5.8S rRNA"/>
    <property type="evidence" value="ECO:0007669"/>
    <property type="project" value="TreeGrafter"/>
</dbReference>
<dbReference type="OrthoDB" id="1421013at2759"/>